<dbReference type="InterPro" id="IPR050624">
    <property type="entry name" value="HTH-type_Tx_Regulator"/>
</dbReference>
<name>A0A1M5TGN5_9CLOT</name>
<reference evidence="4 5" key="1">
    <citation type="submission" date="2016-11" db="EMBL/GenBank/DDBJ databases">
        <authorList>
            <person name="Jaros S."/>
            <person name="Januszkiewicz K."/>
            <person name="Wedrychowicz H."/>
        </authorList>
    </citation>
    <scope>NUCLEOTIDE SEQUENCE [LARGE SCALE GENOMIC DNA]</scope>
    <source>
        <strain evidence="4 5">DSM 8605</strain>
    </source>
</reference>
<keyword evidence="1 2" id="KW-0238">DNA-binding</keyword>
<sequence length="211" mass="24709">MPKSTSKPSKTSENKKNKRDNLFEAADQLFSTKGINDTVIDDIVKKAGVAKGTFYLYFKNKYDIIERLTVRKSMRILKNSMEKLDKYLEENPIEFSEQILMYIDFIIEELRKDKKTLKLIYKNLSWGFFKKVISEKDVEHSEEVKKILDTFIDYLDSYGIEEKEAIITLFMIIELTGSICYSSIILNEPYGIDDMKPYLFKSIKRILKGDS</sequence>
<gene>
    <name evidence="4" type="ORF">SAMN02745207_01288</name>
</gene>
<dbReference type="PROSITE" id="PS50977">
    <property type="entry name" value="HTH_TETR_2"/>
    <property type="match status" value="1"/>
</dbReference>
<dbReference type="GO" id="GO:0003677">
    <property type="term" value="F:DNA binding"/>
    <property type="evidence" value="ECO:0007669"/>
    <property type="project" value="UniProtKB-UniRule"/>
</dbReference>
<dbReference type="OrthoDB" id="9812484at2"/>
<evidence type="ECO:0000259" key="3">
    <source>
        <dbReference type="PROSITE" id="PS50977"/>
    </source>
</evidence>
<feature type="DNA-binding region" description="H-T-H motif" evidence="2">
    <location>
        <begin position="39"/>
        <end position="58"/>
    </location>
</feature>
<protein>
    <submittedName>
        <fullName evidence="4">Transcriptional regulator, TetR family</fullName>
    </submittedName>
</protein>
<organism evidence="4 5">
    <name type="scientific">Clostridium grantii DSM 8605</name>
    <dbReference type="NCBI Taxonomy" id="1121316"/>
    <lineage>
        <taxon>Bacteria</taxon>
        <taxon>Bacillati</taxon>
        <taxon>Bacillota</taxon>
        <taxon>Clostridia</taxon>
        <taxon>Eubacteriales</taxon>
        <taxon>Clostridiaceae</taxon>
        <taxon>Clostridium</taxon>
    </lineage>
</organism>
<dbReference type="InterPro" id="IPR009057">
    <property type="entry name" value="Homeodomain-like_sf"/>
</dbReference>
<dbReference type="STRING" id="1121316.SAMN02745207_01288"/>
<dbReference type="Proteomes" id="UP000184447">
    <property type="component" value="Unassembled WGS sequence"/>
</dbReference>
<dbReference type="PANTHER" id="PTHR43479">
    <property type="entry name" value="ACREF/ENVCD OPERON REPRESSOR-RELATED"/>
    <property type="match status" value="1"/>
</dbReference>
<dbReference type="EMBL" id="FQXM01000006">
    <property type="protein sequence ID" value="SHH49828.1"/>
    <property type="molecule type" value="Genomic_DNA"/>
</dbReference>
<dbReference type="InterPro" id="IPR001647">
    <property type="entry name" value="HTH_TetR"/>
</dbReference>
<dbReference type="PRINTS" id="PR00455">
    <property type="entry name" value="HTHTETR"/>
</dbReference>
<dbReference type="PANTHER" id="PTHR43479:SF11">
    <property type="entry name" value="ACREF_ENVCD OPERON REPRESSOR-RELATED"/>
    <property type="match status" value="1"/>
</dbReference>
<dbReference type="Pfam" id="PF00440">
    <property type="entry name" value="TetR_N"/>
    <property type="match status" value="1"/>
</dbReference>
<dbReference type="SUPFAM" id="SSF46689">
    <property type="entry name" value="Homeodomain-like"/>
    <property type="match status" value="1"/>
</dbReference>
<accession>A0A1M5TGN5</accession>
<proteinExistence type="predicted"/>
<dbReference type="Gene3D" id="1.10.357.10">
    <property type="entry name" value="Tetracycline Repressor, domain 2"/>
    <property type="match status" value="1"/>
</dbReference>
<evidence type="ECO:0000256" key="2">
    <source>
        <dbReference type="PROSITE-ProRule" id="PRU00335"/>
    </source>
</evidence>
<dbReference type="RefSeq" id="WP_073337615.1">
    <property type="nucleotide sequence ID" value="NZ_FQXM01000006.1"/>
</dbReference>
<evidence type="ECO:0000313" key="5">
    <source>
        <dbReference type="Proteomes" id="UP000184447"/>
    </source>
</evidence>
<evidence type="ECO:0000256" key="1">
    <source>
        <dbReference type="ARBA" id="ARBA00023125"/>
    </source>
</evidence>
<evidence type="ECO:0000313" key="4">
    <source>
        <dbReference type="EMBL" id="SHH49828.1"/>
    </source>
</evidence>
<feature type="domain" description="HTH tetR-type" evidence="3">
    <location>
        <begin position="16"/>
        <end position="76"/>
    </location>
</feature>
<keyword evidence="5" id="KW-1185">Reference proteome</keyword>
<dbReference type="AlphaFoldDB" id="A0A1M5TGN5"/>